<name>A0AAE1E728_9GAST</name>
<reference evidence="1" key="1">
    <citation type="journal article" date="2023" name="G3 (Bethesda)">
        <title>A reference genome for the long-term kleptoplast-retaining sea slug Elysia crispata morphotype clarki.</title>
        <authorList>
            <person name="Eastman K.E."/>
            <person name="Pendleton A.L."/>
            <person name="Shaikh M.A."/>
            <person name="Suttiyut T."/>
            <person name="Ogas R."/>
            <person name="Tomko P."/>
            <person name="Gavelis G."/>
            <person name="Widhalm J.R."/>
            <person name="Wisecaver J.H."/>
        </authorList>
    </citation>
    <scope>NUCLEOTIDE SEQUENCE</scope>
    <source>
        <strain evidence="1">ECLA1</strain>
    </source>
</reference>
<comment type="caution">
    <text evidence="1">The sequence shown here is derived from an EMBL/GenBank/DDBJ whole genome shotgun (WGS) entry which is preliminary data.</text>
</comment>
<gene>
    <name evidence="1" type="ORF">RRG08_054308</name>
</gene>
<dbReference type="EMBL" id="JAWDGP010000841">
    <property type="protein sequence ID" value="KAK3796799.1"/>
    <property type="molecule type" value="Genomic_DNA"/>
</dbReference>
<organism evidence="1 2">
    <name type="scientific">Elysia crispata</name>
    <name type="common">lettuce slug</name>
    <dbReference type="NCBI Taxonomy" id="231223"/>
    <lineage>
        <taxon>Eukaryota</taxon>
        <taxon>Metazoa</taxon>
        <taxon>Spiralia</taxon>
        <taxon>Lophotrochozoa</taxon>
        <taxon>Mollusca</taxon>
        <taxon>Gastropoda</taxon>
        <taxon>Heterobranchia</taxon>
        <taxon>Euthyneura</taxon>
        <taxon>Panpulmonata</taxon>
        <taxon>Sacoglossa</taxon>
        <taxon>Placobranchoidea</taxon>
        <taxon>Plakobranchidae</taxon>
        <taxon>Elysia</taxon>
    </lineage>
</organism>
<sequence>MDVTPVPSSACPGGRYAGVGSSACPTDGRYAGLEVPGLVLMDVTPGWKFRLSRWTLRRVGSSTCPDGRYAELEVPLVLIDVTSGWKFHLS</sequence>
<proteinExistence type="predicted"/>
<dbReference type="Proteomes" id="UP001283361">
    <property type="component" value="Unassembled WGS sequence"/>
</dbReference>
<dbReference type="AlphaFoldDB" id="A0AAE1E728"/>
<protein>
    <submittedName>
        <fullName evidence="1">Uncharacterized protein</fullName>
    </submittedName>
</protein>
<accession>A0AAE1E728</accession>
<evidence type="ECO:0000313" key="2">
    <source>
        <dbReference type="Proteomes" id="UP001283361"/>
    </source>
</evidence>
<keyword evidence="2" id="KW-1185">Reference proteome</keyword>
<evidence type="ECO:0000313" key="1">
    <source>
        <dbReference type="EMBL" id="KAK3796799.1"/>
    </source>
</evidence>